<sequence length="333" mass="37698">MEDSSTKGLKQERKKRQRVARIKTALICVVGIWLLASMIICTALVFKVYMLEEKLDYLLDNFTVSGQMETESKQTFAKTDESAYFDLEDTTENGEWANGYSEYYSVAEAVNQKENLAGPEDIHKVYLTFDDGPSSNTTAILDILKKHNIKATFFVIGKEDDESKARYRQIVNEGHTLAMHSYSHKYSVLYDSLDSFESDFSKIQNYLYEVTGQECLFYRFPGGSSNHVSNTDMKEFINYLNTQGITYFDWNVSSGDATSQAYTAEELVDNVMKDVVKYKTSIVLMHDAETKTTTVEALEPMIEALESMGAEILPIDENTTVVQHIAAASVKQQ</sequence>
<evidence type="ECO:0000259" key="2">
    <source>
        <dbReference type="PROSITE" id="PS51677"/>
    </source>
</evidence>
<feature type="transmembrane region" description="Helical" evidence="1">
    <location>
        <begin position="21"/>
        <end position="46"/>
    </location>
</feature>
<dbReference type="PROSITE" id="PS51677">
    <property type="entry name" value="NODB"/>
    <property type="match status" value="1"/>
</dbReference>
<dbReference type="InterPro" id="IPR002509">
    <property type="entry name" value="NODB_dom"/>
</dbReference>
<dbReference type="RefSeq" id="WP_186866236.1">
    <property type="nucleotide sequence ID" value="NZ_JACOPH010000002.1"/>
</dbReference>
<keyword evidence="1" id="KW-0472">Membrane</keyword>
<dbReference type="EMBL" id="JACOPH010000002">
    <property type="protein sequence ID" value="MBC5713249.1"/>
    <property type="molecule type" value="Genomic_DNA"/>
</dbReference>
<dbReference type="GO" id="GO:0005975">
    <property type="term" value="P:carbohydrate metabolic process"/>
    <property type="evidence" value="ECO:0007669"/>
    <property type="project" value="InterPro"/>
</dbReference>
<keyword evidence="1" id="KW-0812">Transmembrane</keyword>
<dbReference type="Proteomes" id="UP000606720">
    <property type="component" value="Unassembled WGS sequence"/>
</dbReference>
<keyword evidence="1" id="KW-1133">Transmembrane helix</keyword>
<name>A0A923LLU5_9FIRM</name>
<evidence type="ECO:0000313" key="3">
    <source>
        <dbReference type="EMBL" id="MBC5713249.1"/>
    </source>
</evidence>
<dbReference type="Gene3D" id="3.20.20.370">
    <property type="entry name" value="Glycoside hydrolase/deacetylase"/>
    <property type="match status" value="1"/>
</dbReference>
<dbReference type="InterPro" id="IPR050248">
    <property type="entry name" value="Polysacc_deacetylase_ArnD"/>
</dbReference>
<proteinExistence type="predicted"/>
<protein>
    <submittedName>
        <fullName evidence="3">Polysaccharide deacetylase</fullName>
    </submittedName>
</protein>
<feature type="domain" description="NodB homology" evidence="2">
    <location>
        <begin position="123"/>
        <end position="313"/>
    </location>
</feature>
<dbReference type="SUPFAM" id="SSF88713">
    <property type="entry name" value="Glycoside hydrolase/deacetylase"/>
    <property type="match status" value="1"/>
</dbReference>
<reference evidence="3" key="1">
    <citation type="submission" date="2020-08" db="EMBL/GenBank/DDBJ databases">
        <title>Genome public.</title>
        <authorList>
            <person name="Liu C."/>
            <person name="Sun Q."/>
        </authorList>
    </citation>
    <scope>NUCLEOTIDE SEQUENCE</scope>
    <source>
        <strain evidence="3">BX1005</strain>
    </source>
</reference>
<accession>A0A923LLU5</accession>
<evidence type="ECO:0000256" key="1">
    <source>
        <dbReference type="SAM" id="Phobius"/>
    </source>
</evidence>
<evidence type="ECO:0000313" key="4">
    <source>
        <dbReference type="Proteomes" id="UP000606720"/>
    </source>
</evidence>
<dbReference type="CDD" id="cd10944">
    <property type="entry name" value="CE4_SmPgdA_like"/>
    <property type="match status" value="1"/>
</dbReference>
<gene>
    <name evidence="3" type="ORF">H8S17_03330</name>
</gene>
<dbReference type="PANTHER" id="PTHR10587:SF125">
    <property type="entry name" value="POLYSACCHARIDE DEACETYLASE YHEN-RELATED"/>
    <property type="match status" value="1"/>
</dbReference>
<organism evidence="3 4">
    <name type="scientific">Roseburia zhanii</name>
    <dbReference type="NCBI Taxonomy" id="2763064"/>
    <lineage>
        <taxon>Bacteria</taxon>
        <taxon>Bacillati</taxon>
        <taxon>Bacillota</taxon>
        <taxon>Clostridia</taxon>
        <taxon>Lachnospirales</taxon>
        <taxon>Lachnospiraceae</taxon>
        <taxon>Roseburia</taxon>
    </lineage>
</organism>
<dbReference type="Pfam" id="PF01522">
    <property type="entry name" value="Polysacc_deac_1"/>
    <property type="match status" value="1"/>
</dbReference>
<dbReference type="InterPro" id="IPR011330">
    <property type="entry name" value="Glyco_hydro/deAcase_b/a-brl"/>
</dbReference>
<dbReference type="AlphaFoldDB" id="A0A923LLU5"/>
<keyword evidence="4" id="KW-1185">Reference proteome</keyword>
<dbReference type="PANTHER" id="PTHR10587">
    <property type="entry name" value="GLYCOSYL TRANSFERASE-RELATED"/>
    <property type="match status" value="1"/>
</dbReference>
<dbReference type="GO" id="GO:0016810">
    <property type="term" value="F:hydrolase activity, acting on carbon-nitrogen (but not peptide) bonds"/>
    <property type="evidence" value="ECO:0007669"/>
    <property type="project" value="InterPro"/>
</dbReference>
<comment type="caution">
    <text evidence="3">The sequence shown here is derived from an EMBL/GenBank/DDBJ whole genome shotgun (WGS) entry which is preliminary data.</text>
</comment>